<comment type="similarity">
    <text evidence="1">Belongs to the bacterial ribosomal protein bS1 family.</text>
</comment>
<comment type="caution">
    <text evidence="5">The sequence shown here is derived from an EMBL/GenBank/DDBJ whole genome shotgun (WGS) entry which is preliminary data.</text>
</comment>
<dbReference type="GO" id="GO:0003729">
    <property type="term" value="F:mRNA binding"/>
    <property type="evidence" value="ECO:0007669"/>
    <property type="project" value="TreeGrafter"/>
</dbReference>
<dbReference type="SMART" id="SM00316">
    <property type="entry name" value="S1"/>
    <property type="match status" value="2"/>
</dbReference>
<sequence length="198" mass="20644">MSAYSWPYENGRPTPAGGDAAWTATVRALPVGTPVAGEVVGRQPFGAFLAVDGHPQAVGLARIDRMPRCRELPLVGERVTGEVVWHADHQHQVGIELSEWAEHEDLLPGFAERVGQVVAGTVTKRTPLGYFVGVADCVEGLVPVTGAAEDPAGTVRVGQEVAVRIVAVECEARRVLLSAEEVAPGGLAGRGGDGPEAG</sequence>
<reference evidence="6" key="1">
    <citation type="submission" date="2015-11" db="EMBL/GenBank/DDBJ databases">
        <authorList>
            <consortium name="Cross-ministerial Strategic Innovation Promotion Program (SIP) consortium"/>
            <person name="Tomihama T."/>
            <person name="Ikenaga M."/>
            <person name="Sakai M."/>
            <person name="Okubo T."/>
            <person name="Ikeda S."/>
        </authorList>
    </citation>
    <scope>NUCLEOTIDE SEQUENCE [LARGE SCALE GENOMIC DNA]</scope>
    <source>
        <strain evidence="6">S58</strain>
    </source>
</reference>
<feature type="domain" description="S1 motif" evidence="4">
    <location>
        <begin position="115"/>
        <end position="180"/>
    </location>
</feature>
<dbReference type="PROSITE" id="PS50126">
    <property type="entry name" value="S1"/>
    <property type="match status" value="1"/>
</dbReference>
<dbReference type="SUPFAM" id="SSF50249">
    <property type="entry name" value="Nucleic acid-binding proteins"/>
    <property type="match status" value="1"/>
</dbReference>
<evidence type="ECO:0000256" key="2">
    <source>
        <dbReference type="ARBA" id="ARBA00022980"/>
    </source>
</evidence>
<evidence type="ECO:0000256" key="3">
    <source>
        <dbReference type="ARBA" id="ARBA00023274"/>
    </source>
</evidence>
<dbReference type="Pfam" id="PF00575">
    <property type="entry name" value="S1"/>
    <property type="match status" value="1"/>
</dbReference>
<evidence type="ECO:0000313" key="5">
    <source>
        <dbReference type="EMBL" id="GAQ59761.1"/>
    </source>
</evidence>
<dbReference type="Gene3D" id="2.40.50.140">
    <property type="entry name" value="Nucleic acid-binding proteins"/>
    <property type="match status" value="1"/>
</dbReference>
<reference evidence="5 6" key="2">
    <citation type="journal article" date="2016" name="Genome Announc.">
        <title>Draft Genome Sequences of Streptomyces scabiei S58, Streptomyces turgidiscabies T45, and Streptomyces acidiscabies a10, the Pathogens of Potato Common Scab, Isolated in Japan.</title>
        <authorList>
            <person name="Tomihama T."/>
            <person name="Nishi Y."/>
            <person name="Sakai M."/>
            <person name="Ikenaga M."/>
            <person name="Okubo T."/>
            <person name="Ikeda S."/>
        </authorList>
    </citation>
    <scope>NUCLEOTIDE SEQUENCE [LARGE SCALE GENOMIC DNA]</scope>
    <source>
        <strain evidence="5 6">S58</strain>
    </source>
</reference>
<dbReference type="GO" id="GO:1990904">
    <property type="term" value="C:ribonucleoprotein complex"/>
    <property type="evidence" value="ECO:0007669"/>
    <property type="project" value="UniProtKB-KW"/>
</dbReference>
<dbReference type="InterPro" id="IPR003029">
    <property type="entry name" value="S1_domain"/>
</dbReference>
<evidence type="ECO:0000256" key="1">
    <source>
        <dbReference type="ARBA" id="ARBA00006767"/>
    </source>
</evidence>
<protein>
    <submittedName>
        <fullName evidence="5">30S Ribosomal protein S1</fullName>
    </submittedName>
</protein>
<dbReference type="GO" id="GO:0005840">
    <property type="term" value="C:ribosome"/>
    <property type="evidence" value="ECO:0007669"/>
    <property type="project" value="UniProtKB-KW"/>
</dbReference>
<accession>A0A100JHQ4</accession>
<dbReference type="InterPro" id="IPR050437">
    <property type="entry name" value="Ribos_protein_bS1-like"/>
</dbReference>
<dbReference type="EMBL" id="BCMM01000001">
    <property type="protein sequence ID" value="GAQ59761.1"/>
    <property type="molecule type" value="Genomic_DNA"/>
</dbReference>
<evidence type="ECO:0000313" key="6">
    <source>
        <dbReference type="Proteomes" id="UP000067448"/>
    </source>
</evidence>
<dbReference type="GO" id="GO:0003735">
    <property type="term" value="F:structural constituent of ribosome"/>
    <property type="evidence" value="ECO:0007669"/>
    <property type="project" value="TreeGrafter"/>
</dbReference>
<dbReference type="PANTHER" id="PTHR10724:SF7">
    <property type="entry name" value="SMALL RIBOSOMAL SUBUNIT PROTEIN BS1C"/>
    <property type="match status" value="1"/>
</dbReference>
<dbReference type="AlphaFoldDB" id="A0A100JHQ4"/>
<dbReference type="RefSeq" id="WP_059077955.1">
    <property type="nucleotide sequence ID" value="NZ_BCMM01000001.1"/>
</dbReference>
<organism evidence="5 6">
    <name type="scientific">Streptomyces scabiei</name>
    <dbReference type="NCBI Taxonomy" id="1930"/>
    <lineage>
        <taxon>Bacteria</taxon>
        <taxon>Bacillati</taxon>
        <taxon>Actinomycetota</taxon>
        <taxon>Actinomycetes</taxon>
        <taxon>Kitasatosporales</taxon>
        <taxon>Streptomycetaceae</taxon>
        <taxon>Streptomyces</taxon>
    </lineage>
</organism>
<dbReference type="Proteomes" id="UP000067448">
    <property type="component" value="Unassembled WGS sequence"/>
</dbReference>
<dbReference type="PANTHER" id="PTHR10724">
    <property type="entry name" value="30S RIBOSOMAL PROTEIN S1"/>
    <property type="match status" value="1"/>
</dbReference>
<keyword evidence="2 5" id="KW-0689">Ribosomal protein</keyword>
<dbReference type="GO" id="GO:0006412">
    <property type="term" value="P:translation"/>
    <property type="evidence" value="ECO:0007669"/>
    <property type="project" value="TreeGrafter"/>
</dbReference>
<dbReference type="InterPro" id="IPR012340">
    <property type="entry name" value="NA-bd_OB-fold"/>
</dbReference>
<dbReference type="OrthoDB" id="4249166at2"/>
<reference evidence="6" key="3">
    <citation type="submission" date="2016-02" db="EMBL/GenBank/DDBJ databases">
        <title>Draft genome of pathogenic Streptomyces sp. in Japan.</title>
        <authorList>
            <person name="Tomihama T."/>
            <person name="Ikenaga M."/>
            <person name="Sakai M."/>
            <person name="Okubo T."/>
            <person name="Ikeda S."/>
        </authorList>
    </citation>
    <scope>NUCLEOTIDE SEQUENCE [LARGE SCALE GENOMIC DNA]</scope>
    <source>
        <strain evidence="6">S58</strain>
    </source>
</reference>
<evidence type="ECO:0000259" key="4">
    <source>
        <dbReference type="PROSITE" id="PS50126"/>
    </source>
</evidence>
<keyword evidence="3" id="KW-0687">Ribonucleoprotein</keyword>
<name>A0A100JHQ4_STRSC</name>
<gene>
    <name evidence="5" type="primary">rpsA</name>
    <name evidence="5" type="ORF">SsS58_00099</name>
</gene>
<proteinExistence type="inferred from homology"/>